<keyword evidence="2" id="KW-0812">Transmembrane</keyword>
<sequence>MLRRSIIRWTTTSSSSSGASTPLPPSARPRRNRIGGGGTSSSLHAGSSAHFPKTAFVDPASQRTSNLGAKETKVFQLDEDVDQLPIGHQGAAFERNYSWKRGAMRLKEWAECLKYTDPIPTTLAMAPALWGVGVAVTKTLVWDGADPVVLCAPFVPVHLAVFSCAFGFLVRGSIACGPNWLRGPTVNSTASGNTVLASLKPYERSALFCAHAAFSTVIMLNVAPAASGCAVAAAALFGISRLLQAFPASIFGGGEAKVYRRVMWVQSFACAMSAPAGYAAVAGTVDLTVAVPLYLAAALWHNLHMTMWSLIEQREAELEGVTGTPLAQSPVPTSSEPIRSKSVKSTNSTSTAVVSAQTPFTSSIQAAPKKKVSGFRSNQNTHGVHSDAAEKLLPRYFHDTKFAWNLQLVPVSLGLAFAGVFSSQTLFFYGGVLVSIAYLQGIVDHINIYDLWSTRMNYKRNVRFAIIVLVCICCSNAFWGLATEHKPEEDRTDSAGPEEGTLKKILRMNIVANQRSYDAIDFSMADRFFRPAWVQMRVLALKEQDGAAAGTTTTTDDQLASPSQEAIPPWMRREYLGQNVGSLLRVSGVMSEDRIQSIESWWYERLDHYNVFAGMML</sequence>
<dbReference type="VEuPathDB" id="TriTrypDB:BSAL_01665"/>
<organism evidence="3 4">
    <name type="scientific">Bodo saltans</name>
    <name type="common">Flagellated protozoan</name>
    <dbReference type="NCBI Taxonomy" id="75058"/>
    <lineage>
        <taxon>Eukaryota</taxon>
        <taxon>Discoba</taxon>
        <taxon>Euglenozoa</taxon>
        <taxon>Kinetoplastea</taxon>
        <taxon>Metakinetoplastina</taxon>
        <taxon>Eubodonida</taxon>
        <taxon>Bodonidae</taxon>
        <taxon>Bodo</taxon>
    </lineage>
</organism>
<dbReference type="EMBL" id="CYKH01001631">
    <property type="protein sequence ID" value="CUG88319.1"/>
    <property type="molecule type" value="Genomic_DNA"/>
</dbReference>
<dbReference type="Proteomes" id="UP000051952">
    <property type="component" value="Unassembled WGS sequence"/>
</dbReference>
<dbReference type="OrthoDB" id="18170at2759"/>
<proteinExistence type="predicted"/>
<feature type="transmembrane region" description="Helical" evidence="2">
    <location>
        <begin position="426"/>
        <end position="443"/>
    </location>
</feature>
<evidence type="ECO:0000313" key="4">
    <source>
        <dbReference type="Proteomes" id="UP000051952"/>
    </source>
</evidence>
<protein>
    <submittedName>
        <fullName evidence="3">Prenyltransferase, putative</fullName>
    </submittedName>
</protein>
<evidence type="ECO:0000313" key="3">
    <source>
        <dbReference type="EMBL" id="CUG88319.1"/>
    </source>
</evidence>
<feature type="transmembrane region" description="Helical" evidence="2">
    <location>
        <begin position="287"/>
        <end position="304"/>
    </location>
</feature>
<keyword evidence="2" id="KW-1133">Transmembrane helix</keyword>
<keyword evidence="3" id="KW-0808">Transferase</keyword>
<dbReference type="OMA" id="YDSWSCA"/>
<reference evidence="4" key="1">
    <citation type="submission" date="2015-09" db="EMBL/GenBank/DDBJ databases">
        <authorList>
            <consortium name="Pathogen Informatics"/>
        </authorList>
    </citation>
    <scope>NUCLEOTIDE SEQUENCE [LARGE SCALE GENOMIC DNA]</scope>
    <source>
        <strain evidence="4">Lake Konstanz</strain>
    </source>
</reference>
<feature type="compositionally biased region" description="Low complexity" evidence="1">
    <location>
        <begin position="10"/>
        <end position="21"/>
    </location>
</feature>
<gene>
    <name evidence="3" type="ORF">BSAL_01665</name>
</gene>
<dbReference type="GO" id="GO:0016740">
    <property type="term" value="F:transferase activity"/>
    <property type="evidence" value="ECO:0007669"/>
    <property type="project" value="UniProtKB-KW"/>
</dbReference>
<keyword evidence="2" id="KW-0472">Membrane</keyword>
<feature type="transmembrane region" description="Helical" evidence="2">
    <location>
        <begin position="464"/>
        <end position="482"/>
    </location>
</feature>
<feature type="transmembrane region" description="Helical" evidence="2">
    <location>
        <begin position="402"/>
        <end position="420"/>
    </location>
</feature>
<name>A0A0S4J9W5_BODSA</name>
<keyword evidence="4" id="KW-1185">Reference proteome</keyword>
<dbReference type="AlphaFoldDB" id="A0A0S4J9W5"/>
<evidence type="ECO:0000256" key="2">
    <source>
        <dbReference type="SAM" id="Phobius"/>
    </source>
</evidence>
<accession>A0A0S4J9W5</accession>
<evidence type="ECO:0000256" key="1">
    <source>
        <dbReference type="SAM" id="MobiDB-lite"/>
    </source>
</evidence>
<feature type="region of interest" description="Disordered" evidence="1">
    <location>
        <begin position="1"/>
        <end position="47"/>
    </location>
</feature>